<comment type="similarity">
    <text evidence="4">Belongs to the SIMIBI class G3E GTPase family. ZNG1 subfamily.</text>
</comment>
<dbReference type="PANTHER" id="PTHR13748:SF62">
    <property type="entry name" value="COBW DOMAIN-CONTAINING PROTEIN"/>
    <property type="match status" value="1"/>
</dbReference>
<dbReference type="SUPFAM" id="SSF52540">
    <property type="entry name" value="P-loop containing nucleoside triphosphate hydrolases"/>
    <property type="match status" value="1"/>
</dbReference>
<evidence type="ECO:0000256" key="1">
    <source>
        <dbReference type="ARBA" id="ARBA00022741"/>
    </source>
</evidence>
<keyword evidence="2" id="KW-0378">Hydrolase</keyword>
<dbReference type="Gene3D" id="3.40.50.300">
    <property type="entry name" value="P-loop containing nucleotide triphosphate hydrolases"/>
    <property type="match status" value="1"/>
</dbReference>
<dbReference type="SUPFAM" id="SSF90002">
    <property type="entry name" value="Hypothetical protein YjiA, C-terminal domain"/>
    <property type="match status" value="1"/>
</dbReference>
<name>A0A5E4WEQ1_9BURK</name>
<gene>
    <name evidence="8" type="primary">yjiA_1</name>
    <name evidence="8" type="ORF">PTE30175_03150</name>
</gene>
<dbReference type="CDD" id="cd03112">
    <property type="entry name" value="CobW-like"/>
    <property type="match status" value="1"/>
</dbReference>
<dbReference type="InterPro" id="IPR027417">
    <property type="entry name" value="P-loop_NTPase"/>
</dbReference>
<evidence type="ECO:0000256" key="5">
    <source>
        <dbReference type="ARBA" id="ARBA00045658"/>
    </source>
</evidence>
<organism evidence="8 9">
    <name type="scientific">Pandoraea terrae</name>
    <dbReference type="NCBI Taxonomy" id="1537710"/>
    <lineage>
        <taxon>Bacteria</taxon>
        <taxon>Pseudomonadati</taxon>
        <taxon>Pseudomonadota</taxon>
        <taxon>Betaproteobacteria</taxon>
        <taxon>Burkholderiales</taxon>
        <taxon>Burkholderiaceae</taxon>
        <taxon>Pandoraea</taxon>
    </lineage>
</organism>
<reference evidence="8 9" key="1">
    <citation type="submission" date="2019-08" db="EMBL/GenBank/DDBJ databases">
        <authorList>
            <person name="Peeters C."/>
        </authorList>
    </citation>
    <scope>NUCLEOTIDE SEQUENCE [LARGE SCALE GENOMIC DNA]</scope>
    <source>
        <strain evidence="8 9">LMG 30175</strain>
    </source>
</reference>
<accession>A0A5E4WEQ1</accession>
<dbReference type="InterPro" id="IPR011629">
    <property type="entry name" value="CobW-like_C"/>
</dbReference>
<sequence length="365" mass="39528">MSDTASPGARLPVHILTGFLGSGKTTLLQHLLADEAMHDTVVLINEFGEVAIDHLLVQALTDEIVLLKSGCLCCAVRDDLTQTLIDLAARRRAGDIPPFSRVVVETTGLADPAPILLTLMSEELVTRDYALAGLVATADAEHGQLQLDTHAEALKQAALADVIVITKTDCMPAPSIDTLAERLAALNPSAVQHRSTLSTPPSPRALFGTLRFSLDAKRGSALAWLAAERHAAKHSDDATIGNNDHSAAPDAAQGRYLRHDMRVGSFCVMLDAPVDWPRFEEWLSLLLVSRGKDILRIKGLLDVSGRPGATVIHGIHHVFYPPQCLPDWPSDDRRSRLVFITTGLHAQAIARSLEDFTDVRATILR</sequence>
<dbReference type="Pfam" id="PF02492">
    <property type="entry name" value="cobW"/>
    <property type="match status" value="1"/>
</dbReference>
<protein>
    <submittedName>
        <fullName evidence="8">Putative GTP-binding protein YjiA</fullName>
    </submittedName>
</protein>
<proteinExistence type="inferred from homology"/>
<dbReference type="GO" id="GO:0005737">
    <property type="term" value="C:cytoplasm"/>
    <property type="evidence" value="ECO:0007669"/>
    <property type="project" value="TreeGrafter"/>
</dbReference>
<comment type="catalytic activity">
    <reaction evidence="6">
        <text>GTP + H2O = GDP + phosphate + H(+)</text>
        <dbReference type="Rhea" id="RHEA:19669"/>
        <dbReference type="ChEBI" id="CHEBI:15377"/>
        <dbReference type="ChEBI" id="CHEBI:15378"/>
        <dbReference type="ChEBI" id="CHEBI:37565"/>
        <dbReference type="ChEBI" id="CHEBI:43474"/>
        <dbReference type="ChEBI" id="CHEBI:58189"/>
    </reaction>
    <physiologicalReaction direction="left-to-right" evidence="6">
        <dbReference type="Rhea" id="RHEA:19670"/>
    </physiologicalReaction>
</comment>
<dbReference type="SMART" id="SM00833">
    <property type="entry name" value="CobW_C"/>
    <property type="match status" value="1"/>
</dbReference>
<comment type="function">
    <text evidence="5">Zinc chaperone that directly transfers zinc cofactor to target proteins, thereby activating them. Zinc is transferred from the CXCC motif in the GTPase domain to the zinc binding site in target proteins in a process requiring GTP hydrolysis.</text>
</comment>
<dbReference type="InterPro" id="IPR051316">
    <property type="entry name" value="Zinc-reg_GTPase_activator"/>
</dbReference>
<dbReference type="Proteomes" id="UP000414233">
    <property type="component" value="Unassembled WGS sequence"/>
</dbReference>
<keyword evidence="3" id="KW-0143">Chaperone</keyword>
<dbReference type="EMBL" id="CABPRZ010000013">
    <property type="protein sequence ID" value="VVE22901.1"/>
    <property type="molecule type" value="Genomic_DNA"/>
</dbReference>
<dbReference type="Pfam" id="PF07683">
    <property type="entry name" value="CobW_C"/>
    <property type="match status" value="1"/>
</dbReference>
<evidence type="ECO:0000256" key="6">
    <source>
        <dbReference type="ARBA" id="ARBA00049117"/>
    </source>
</evidence>
<dbReference type="AlphaFoldDB" id="A0A5E4WEQ1"/>
<evidence type="ECO:0000256" key="4">
    <source>
        <dbReference type="ARBA" id="ARBA00034320"/>
    </source>
</evidence>
<dbReference type="PANTHER" id="PTHR13748">
    <property type="entry name" value="COBW-RELATED"/>
    <property type="match status" value="1"/>
</dbReference>
<feature type="domain" description="CobW C-terminal" evidence="7">
    <location>
        <begin position="263"/>
        <end position="357"/>
    </location>
</feature>
<dbReference type="InterPro" id="IPR036627">
    <property type="entry name" value="CobW-likC_sf"/>
</dbReference>
<keyword evidence="9" id="KW-1185">Reference proteome</keyword>
<evidence type="ECO:0000256" key="3">
    <source>
        <dbReference type="ARBA" id="ARBA00023186"/>
    </source>
</evidence>
<dbReference type="GO" id="GO:0000166">
    <property type="term" value="F:nucleotide binding"/>
    <property type="evidence" value="ECO:0007669"/>
    <property type="project" value="UniProtKB-KW"/>
</dbReference>
<evidence type="ECO:0000259" key="7">
    <source>
        <dbReference type="SMART" id="SM00833"/>
    </source>
</evidence>
<dbReference type="InterPro" id="IPR003495">
    <property type="entry name" value="CobW/HypB/UreG_nucleotide-bd"/>
</dbReference>
<keyword evidence="1" id="KW-0547">Nucleotide-binding</keyword>
<evidence type="ECO:0000313" key="9">
    <source>
        <dbReference type="Proteomes" id="UP000414233"/>
    </source>
</evidence>
<dbReference type="GO" id="GO:0016787">
    <property type="term" value="F:hydrolase activity"/>
    <property type="evidence" value="ECO:0007669"/>
    <property type="project" value="UniProtKB-KW"/>
</dbReference>
<evidence type="ECO:0000256" key="2">
    <source>
        <dbReference type="ARBA" id="ARBA00022801"/>
    </source>
</evidence>
<dbReference type="RefSeq" id="WP_191629094.1">
    <property type="nucleotide sequence ID" value="NZ_CABPRZ010000013.1"/>
</dbReference>
<evidence type="ECO:0000313" key="8">
    <source>
        <dbReference type="EMBL" id="VVE22901.1"/>
    </source>
</evidence>
<dbReference type="Gene3D" id="3.30.1220.10">
    <property type="entry name" value="CobW-like, C-terminal domain"/>
    <property type="match status" value="1"/>
</dbReference>